<proteinExistence type="predicted"/>
<reference evidence="1" key="1">
    <citation type="submission" date="2014-06" db="EMBL/GenBank/DDBJ databases">
        <authorList>
            <person name="Urmite Genomes Urmite Genomes"/>
        </authorList>
    </citation>
    <scope>NUCLEOTIDE SEQUENCE</scope>
</reference>
<protein>
    <submittedName>
        <fullName evidence="1">Uncharacterized protein</fullName>
    </submittedName>
</protein>
<organism evidence="1">
    <name type="scientific">Citrobacter koseri</name>
    <name type="common">Citrobacter diversus</name>
    <dbReference type="NCBI Taxonomy" id="545"/>
    <lineage>
        <taxon>Bacteria</taxon>
        <taxon>Pseudomonadati</taxon>
        <taxon>Pseudomonadota</taxon>
        <taxon>Gammaproteobacteria</taxon>
        <taxon>Enterobacterales</taxon>
        <taxon>Enterobacteriaceae</taxon>
        <taxon>Citrobacter</taxon>
    </lineage>
</organism>
<name>A0A078LEY1_CITKO</name>
<dbReference type="Gene3D" id="1.10.238.160">
    <property type="match status" value="1"/>
</dbReference>
<sequence length="63" mass="7517">MSNIEMIDEKEVMQMIRVSSRMTIWKYTKHHNFPKPIRTHPKQYLQSEVEAWILNGGINQKSS</sequence>
<dbReference type="RefSeq" id="WP_111925853.1">
    <property type="nucleotide sequence ID" value="NZ_JADVFP010000006.1"/>
</dbReference>
<dbReference type="EMBL" id="LK931336">
    <property type="protein sequence ID" value="CDZ82709.1"/>
    <property type="molecule type" value="Genomic_DNA"/>
</dbReference>
<dbReference type="AlphaFoldDB" id="A0A078LEY1"/>
<accession>A0A078LEY1</accession>
<gene>
    <name evidence="1" type="ORF">BN1086_00795</name>
</gene>
<evidence type="ECO:0000313" key="1">
    <source>
        <dbReference type="EMBL" id="CDZ82709.1"/>
    </source>
</evidence>